<name>A0ABV0BYL6_9SPHI</name>
<keyword evidence="10" id="KW-1185">Reference proteome</keyword>
<dbReference type="InterPro" id="IPR013986">
    <property type="entry name" value="DExx_box_DNA_helicase_dom_sf"/>
</dbReference>
<evidence type="ECO:0000259" key="8">
    <source>
        <dbReference type="PROSITE" id="PS51198"/>
    </source>
</evidence>
<evidence type="ECO:0000256" key="2">
    <source>
        <dbReference type="ARBA" id="ARBA00022801"/>
    </source>
</evidence>
<proteinExistence type="predicted"/>
<accession>A0ABV0BYL6</accession>
<dbReference type="InterPro" id="IPR027417">
    <property type="entry name" value="P-loop_NTPase"/>
</dbReference>
<dbReference type="Gene3D" id="1.10.10.160">
    <property type="match status" value="1"/>
</dbReference>
<dbReference type="Proteomes" id="UP001409291">
    <property type="component" value="Unassembled WGS sequence"/>
</dbReference>
<gene>
    <name evidence="9" type="ORF">ABE541_17600</name>
</gene>
<evidence type="ECO:0000256" key="6">
    <source>
        <dbReference type="ARBA" id="ARBA00034923"/>
    </source>
</evidence>
<keyword evidence="2 7" id="KW-0378">Hydrolase</keyword>
<evidence type="ECO:0000313" key="10">
    <source>
        <dbReference type="Proteomes" id="UP001409291"/>
    </source>
</evidence>
<keyword evidence="3 7" id="KW-0347">Helicase</keyword>
<sequence length="654" mass="74819">MPQEIEITDDQIRIAEKVLLPKGKIFDDQRVSFIKDLTSHDLHAVPGSGKTTALLAKLIALEQHLPFINRSGILVISHTNAAVDEIKNKLGHICPRLFAYPNFIGTIQGFVDSFLAVPYYKCVYRRRPVRIDDEIYYENHFPDYKLKFLLSKRSDADKILYDYRLRDGNKLMLGLKNTPFVFKSTTDTYKNILKIKTELRENGFLCFDDAYILAQEYLEKYPGIINFLRKRFNFVFVDEMQDMDKHQYDLLEILFGDAQDVAYQRIGDKNQAIFNSESEMEDIWQERNLKELNGSHRLHPANARIVESLALNPIAVVGNKTNVDGTAIKIKPILLVYDDSSIDAVIPCFADIIKELVDAKEINISTDNVHKAVAWTAAKPTDKAHMVKLNHYYNGFSKEHVKLKINYPCLEAYLHYHHGGDDKLASIRKSILNGILRILRLEEVTNPLTKRSFTKKSLVGWIKYEFPSFYQSFKLQLYQIVKLNIEQNKKEALHSIIKLSVDILAKLSKNIVNSKSFISTKHTPTVVTANVIEKANCYVKNGIHIDVATVHAVKGQTHTSTLYLESFYQINVSGKGQYESSRIADQLQGIAVPENAHEYIKQSLKMTYVGFSRATHLLAFGIHKSRFEALYKGKPNIELWRVIVVQSSVKIADN</sequence>
<keyword evidence="4 7" id="KW-0067">ATP-binding</keyword>
<dbReference type="SUPFAM" id="SSF52540">
    <property type="entry name" value="P-loop containing nucleoside triphosphate hydrolases"/>
    <property type="match status" value="1"/>
</dbReference>
<evidence type="ECO:0000313" key="9">
    <source>
        <dbReference type="EMBL" id="MEN5379083.1"/>
    </source>
</evidence>
<organism evidence="9 10">
    <name type="scientific">Sphingobacterium kitahiroshimense</name>
    <dbReference type="NCBI Taxonomy" id="470446"/>
    <lineage>
        <taxon>Bacteria</taxon>
        <taxon>Pseudomonadati</taxon>
        <taxon>Bacteroidota</taxon>
        <taxon>Sphingobacteriia</taxon>
        <taxon>Sphingobacteriales</taxon>
        <taxon>Sphingobacteriaceae</taxon>
        <taxon>Sphingobacterium</taxon>
    </lineage>
</organism>
<feature type="binding site" evidence="7">
    <location>
        <begin position="44"/>
        <end position="51"/>
    </location>
    <ligand>
        <name>ATP</name>
        <dbReference type="ChEBI" id="CHEBI:30616"/>
    </ligand>
</feature>
<dbReference type="PANTHER" id="PTHR11070">
    <property type="entry name" value="UVRD / RECB / PCRA DNA HELICASE FAMILY MEMBER"/>
    <property type="match status" value="1"/>
</dbReference>
<protein>
    <recommendedName>
        <fullName evidence="6">DNA 3'-5' helicase II</fullName>
    </recommendedName>
</protein>
<evidence type="ECO:0000256" key="3">
    <source>
        <dbReference type="ARBA" id="ARBA00022806"/>
    </source>
</evidence>
<evidence type="ECO:0000256" key="7">
    <source>
        <dbReference type="PROSITE-ProRule" id="PRU00560"/>
    </source>
</evidence>
<comment type="caution">
    <text evidence="9">The sequence shown here is derived from an EMBL/GenBank/DDBJ whole genome shotgun (WGS) entry which is preliminary data.</text>
</comment>
<evidence type="ECO:0000256" key="1">
    <source>
        <dbReference type="ARBA" id="ARBA00022741"/>
    </source>
</evidence>
<dbReference type="Gene3D" id="3.40.50.300">
    <property type="entry name" value="P-loop containing nucleotide triphosphate hydrolases"/>
    <property type="match status" value="1"/>
</dbReference>
<dbReference type="Pfam" id="PF00580">
    <property type="entry name" value="UvrD-helicase"/>
    <property type="match status" value="1"/>
</dbReference>
<dbReference type="InterPro" id="IPR014016">
    <property type="entry name" value="UvrD-like_ATP-bd"/>
</dbReference>
<evidence type="ECO:0000256" key="5">
    <source>
        <dbReference type="ARBA" id="ARBA00023125"/>
    </source>
</evidence>
<evidence type="ECO:0000256" key="4">
    <source>
        <dbReference type="ARBA" id="ARBA00022840"/>
    </source>
</evidence>
<reference evidence="9 10" key="1">
    <citation type="submission" date="2024-04" db="EMBL/GenBank/DDBJ databases">
        <title>WGS of bacteria from Torrens River.</title>
        <authorList>
            <person name="Wyrsch E.R."/>
            <person name="Drigo B."/>
        </authorList>
    </citation>
    <scope>NUCLEOTIDE SEQUENCE [LARGE SCALE GENOMIC DNA]</scope>
    <source>
        <strain evidence="9 10">TWI391</strain>
    </source>
</reference>
<feature type="domain" description="UvrD-like helicase ATP-binding" evidence="8">
    <location>
        <begin position="23"/>
        <end position="326"/>
    </location>
</feature>
<dbReference type="RefSeq" id="WP_346581873.1">
    <property type="nucleotide sequence ID" value="NZ_JBDJNQ010000009.1"/>
</dbReference>
<dbReference type="InterPro" id="IPR000212">
    <property type="entry name" value="DNA_helicase_UvrD/REP"/>
</dbReference>
<dbReference type="EMBL" id="JBDJNQ010000009">
    <property type="protein sequence ID" value="MEN5379083.1"/>
    <property type="molecule type" value="Genomic_DNA"/>
</dbReference>
<keyword evidence="1 7" id="KW-0547">Nucleotide-binding</keyword>
<dbReference type="PROSITE" id="PS51198">
    <property type="entry name" value="UVRD_HELICASE_ATP_BIND"/>
    <property type="match status" value="1"/>
</dbReference>
<dbReference type="PANTHER" id="PTHR11070:SF2">
    <property type="entry name" value="ATP-DEPENDENT DNA HELICASE SRS2"/>
    <property type="match status" value="1"/>
</dbReference>
<keyword evidence="5" id="KW-0238">DNA-binding</keyword>